<dbReference type="GO" id="GO:0009272">
    <property type="term" value="P:fungal-type cell wall biogenesis"/>
    <property type="evidence" value="ECO:0007669"/>
    <property type="project" value="UniProtKB-ARBA"/>
</dbReference>
<dbReference type="Gene3D" id="3.20.20.370">
    <property type="entry name" value="Glycoside hydrolase/deacetylase"/>
    <property type="match status" value="1"/>
</dbReference>
<feature type="region of interest" description="Disordered" evidence="22">
    <location>
        <begin position="30"/>
        <end position="50"/>
    </location>
</feature>
<dbReference type="GO" id="GO:0005886">
    <property type="term" value="C:plasma membrane"/>
    <property type="evidence" value="ECO:0007669"/>
    <property type="project" value="UniProtKB-SubCell"/>
</dbReference>
<feature type="chain" id="PRO_5040374524" description="chitin deacetylase" evidence="23">
    <location>
        <begin position="21"/>
        <end position="447"/>
    </location>
</feature>
<protein>
    <recommendedName>
        <fullName evidence="20">chitin deacetylase</fullName>
        <ecNumber evidence="20">3.5.1.41</ecNumber>
    </recommendedName>
</protein>
<evidence type="ECO:0000256" key="13">
    <source>
        <dbReference type="ARBA" id="ARBA00023136"/>
    </source>
</evidence>
<keyword evidence="7" id="KW-0964">Secreted</keyword>
<dbReference type="EC" id="3.5.1.41" evidence="20"/>
<dbReference type="PROSITE" id="PS51677">
    <property type="entry name" value="NODB"/>
    <property type="match status" value="1"/>
</dbReference>
<comment type="cofactor">
    <cofactor evidence="1">
        <name>Co(2+)</name>
        <dbReference type="ChEBI" id="CHEBI:48828"/>
    </cofactor>
</comment>
<keyword evidence="14" id="KW-0325">Glycoprotein</keyword>
<evidence type="ECO:0000256" key="17">
    <source>
        <dbReference type="ARBA" id="ARBA00023288"/>
    </source>
</evidence>
<evidence type="ECO:0000256" key="12">
    <source>
        <dbReference type="ARBA" id="ARBA00023024"/>
    </source>
</evidence>
<keyword evidence="5" id="KW-1003">Cell membrane</keyword>
<comment type="similarity">
    <text evidence="4">Belongs to the polysaccharide deacetylase family.</text>
</comment>
<evidence type="ECO:0000256" key="9">
    <source>
        <dbReference type="ARBA" id="ARBA00022723"/>
    </source>
</evidence>
<evidence type="ECO:0000256" key="11">
    <source>
        <dbReference type="ARBA" id="ARBA00022801"/>
    </source>
</evidence>
<evidence type="ECO:0000313" key="25">
    <source>
        <dbReference type="EMBL" id="KAF9461226.1"/>
    </source>
</evidence>
<evidence type="ECO:0000256" key="22">
    <source>
        <dbReference type="SAM" id="MobiDB-lite"/>
    </source>
</evidence>
<evidence type="ECO:0000256" key="15">
    <source>
        <dbReference type="ARBA" id="ARBA00023277"/>
    </source>
</evidence>
<dbReference type="OrthoDB" id="407355at2759"/>
<evidence type="ECO:0000256" key="3">
    <source>
        <dbReference type="ARBA" id="ARBA00004609"/>
    </source>
</evidence>
<dbReference type="PANTHER" id="PTHR10587:SF133">
    <property type="entry name" value="CHITIN DEACETYLASE 1-RELATED"/>
    <property type="match status" value="1"/>
</dbReference>
<evidence type="ECO:0000259" key="24">
    <source>
        <dbReference type="PROSITE" id="PS51677"/>
    </source>
</evidence>
<evidence type="ECO:0000256" key="21">
    <source>
        <dbReference type="ARBA" id="ARBA00048494"/>
    </source>
</evidence>
<keyword evidence="11" id="KW-0378">Hydrolase</keyword>
<comment type="caution">
    <text evidence="25">The sequence shown here is derived from an EMBL/GenBank/DDBJ whole genome shotgun (WGS) entry which is preliminary data.</text>
</comment>
<reference evidence="25" key="1">
    <citation type="submission" date="2020-11" db="EMBL/GenBank/DDBJ databases">
        <authorList>
            <consortium name="DOE Joint Genome Institute"/>
            <person name="Ahrendt S."/>
            <person name="Riley R."/>
            <person name="Andreopoulos W."/>
            <person name="Labutti K."/>
            <person name="Pangilinan J."/>
            <person name="Ruiz-Duenas F.J."/>
            <person name="Barrasa J.M."/>
            <person name="Sanchez-Garcia M."/>
            <person name="Camarero S."/>
            <person name="Miyauchi S."/>
            <person name="Serrano A."/>
            <person name="Linde D."/>
            <person name="Babiker R."/>
            <person name="Drula E."/>
            <person name="Ayuso-Fernandez I."/>
            <person name="Pacheco R."/>
            <person name="Padilla G."/>
            <person name="Ferreira P."/>
            <person name="Barriuso J."/>
            <person name="Kellner H."/>
            <person name="Castanera R."/>
            <person name="Alfaro M."/>
            <person name="Ramirez L."/>
            <person name="Pisabarro A.G."/>
            <person name="Kuo A."/>
            <person name="Tritt A."/>
            <person name="Lipzen A."/>
            <person name="He G."/>
            <person name="Yan M."/>
            <person name="Ng V."/>
            <person name="Cullen D."/>
            <person name="Martin F."/>
            <person name="Rosso M.-N."/>
            <person name="Henrissat B."/>
            <person name="Hibbett D."/>
            <person name="Martinez A.T."/>
            <person name="Grigoriev I.V."/>
        </authorList>
    </citation>
    <scope>NUCLEOTIDE SEQUENCE</scope>
    <source>
        <strain evidence="25">CBS 247.69</strain>
    </source>
</reference>
<evidence type="ECO:0000256" key="5">
    <source>
        <dbReference type="ARBA" id="ARBA00022475"/>
    </source>
</evidence>
<keyword evidence="16" id="KW-0170">Cobalt</keyword>
<evidence type="ECO:0000256" key="14">
    <source>
        <dbReference type="ARBA" id="ARBA00023180"/>
    </source>
</evidence>
<feature type="domain" description="NodB homology" evidence="24">
    <location>
        <begin position="181"/>
        <end position="375"/>
    </location>
</feature>
<keyword evidence="19" id="KW-0624">Polysaccharide degradation</keyword>
<keyword evidence="12" id="KW-0146">Chitin degradation</keyword>
<dbReference type="GO" id="GO:0098552">
    <property type="term" value="C:side of membrane"/>
    <property type="evidence" value="ECO:0007669"/>
    <property type="project" value="UniProtKB-KW"/>
</dbReference>
<dbReference type="Proteomes" id="UP000807353">
    <property type="component" value="Unassembled WGS sequence"/>
</dbReference>
<evidence type="ECO:0000256" key="8">
    <source>
        <dbReference type="ARBA" id="ARBA00022622"/>
    </source>
</evidence>
<evidence type="ECO:0000256" key="7">
    <source>
        <dbReference type="ARBA" id="ARBA00022525"/>
    </source>
</evidence>
<sequence>MKTQALTALIALLGSSNVHALNPKHVALNRRQQTTSQSSGAPQGTPTHGTGVTVVPAATGTAIPPIESITFGMPTKATLPVTATFAAGASVPVSGAPALPTPFVFSPADWPAQDAIPPTDSDEVTMWMKELEGLDIPNIKPTVDGSCAGDPAAAADAANRGWWTCGGHTRSTDITSCPDKLTWGVSFDDGPSPYSKNLLNFLDEKDIRATFFVVGSRVIERPAILVEEYMGGHEISVHTWSHKHLTSLTTEQIVAELGWTRHAIRKVLGVTPTTMRPPFGDIDDRVRAISLAMGMVPILWTRTPDGGQFDTNDWRVAGNLTTGKESVAVFENILTNASAIDTGFIVLQHDLYEITVDLAIGYTLNAALNHKPAFTLEPIGQCIKVPSSNMYFESTTNKTFPYTNQTGGGYDIDGDGVVDTLGKGNNGFTNSIPFFSALLSVGFAILL</sequence>
<feature type="signal peptide" evidence="23">
    <location>
        <begin position="1"/>
        <end position="20"/>
    </location>
</feature>
<keyword evidence="15" id="KW-0119">Carbohydrate metabolism</keyword>
<dbReference type="InterPro" id="IPR002509">
    <property type="entry name" value="NODB_dom"/>
</dbReference>
<keyword evidence="26" id="KW-1185">Reference proteome</keyword>
<evidence type="ECO:0000256" key="20">
    <source>
        <dbReference type="ARBA" id="ARBA00024056"/>
    </source>
</evidence>
<evidence type="ECO:0000256" key="16">
    <source>
        <dbReference type="ARBA" id="ARBA00023285"/>
    </source>
</evidence>
<keyword evidence="10 23" id="KW-0732">Signal</keyword>
<keyword evidence="13" id="KW-0472">Membrane</keyword>
<evidence type="ECO:0000256" key="23">
    <source>
        <dbReference type="SAM" id="SignalP"/>
    </source>
</evidence>
<feature type="compositionally biased region" description="Polar residues" evidence="22">
    <location>
        <begin position="30"/>
        <end position="42"/>
    </location>
</feature>
<dbReference type="EMBL" id="MU150287">
    <property type="protein sequence ID" value="KAF9461226.1"/>
    <property type="molecule type" value="Genomic_DNA"/>
</dbReference>
<proteinExistence type="inferred from homology"/>
<gene>
    <name evidence="25" type="ORF">BDZ94DRAFT_1264286</name>
</gene>
<keyword evidence="18" id="KW-0961">Cell wall biogenesis/degradation</keyword>
<dbReference type="GO" id="GO:0004099">
    <property type="term" value="F:chitin deacetylase activity"/>
    <property type="evidence" value="ECO:0007669"/>
    <property type="project" value="UniProtKB-EC"/>
</dbReference>
<dbReference type="GO" id="GO:0046872">
    <property type="term" value="F:metal ion binding"/>
    <property type="evidence" value="ECO:0007669"/>
    <property type="project" value="UniProtKB-KW"/>
</dbReference>
<evidence type="ECO:0000256" key="4">
    <source>
        <dbReference type="ARBA" id="ARBA00010973"/>
    </source>
</evidence>
<evidence type="ECO:0000256" key="1">
    <source>
        <dbReference type="ARBA" id="ARBA00001941"/>
    </source>
</evidence>
<dbReference type="GO" id="GO:0000272">
    <property type="term" value="P:polysaccharide catabolic process"/>
    <property type="evidence" value="ECO:0007669"/>
    <property type="project" value="UniProtKB-KW"/>
</dbReference>
<evidence type="ECO:0000256" key="18">
    <source>
        <dbReference type="ARBA" id="ARBA00023316"/>
    </source>
</evidence>
<dbReference type="FunFam" id="3.20.20.370:FF:000004">
    <property type="entry name" value="Related to Chitin deacetylase"/>
    <property type="match status" value="1"/>
</dbReference>
<keyword evidence="6" id="KW-0134">Cell wall</keyword>
<dbReference type="InterPro" id="IPR011330">
    <property type="entry name" value="Glyco_hydro/deAcase_b/a-brl"/>
</dbReference>
<keyword evidence="9" id="KW-0479">Metal-binding</keyword>
<dbReference type="GO" id="GO:0071555">
    <property type="term" value="P:cell wall organization"/>
    <property type="evidence" value="ECO:0007669"/>
    <property type="project" value="UniProtKB-KW"/>
</dbReference>
<dbReference type="PANTHER" id="PTHR10587">
    <property type="entry name" value="GLYCOSYL TRANSFERASE-RELATED"/>
    <property type="match status" value="1"/>
</dbReference>
<dbReference type="Pfam" id="PF01522">
    <property type="entry name" value="Polysacc_deac_1"/>
    <property type="match status" value="1"/>
</dbReference>
<comment type="subcellular location">
    <subcellularLocation>
        <location evidence="3">Cell membrane</location>
        <topology evidence="3">Lipid-anchor</topology>
        <topology evidence="3">GPI-anchor</topology>
    </subcellularLocation>
    <subcellularLocation>
        <location evidence="2">Secreted</location>
        <location evidence="2">Cell wall</location>
    </subcellularLocation>
</comment>
<name>A0A9P6CCZ2_9AGAR</name>
<evidence type="ECO:0000256" key="10">
    <source>
        <dbReference type="ARBA" id="ARBA00022729"/>
    </source>
</evidence>
<evidence type="ECO:0000256" key="6">
    <source>
        <dbReference type="ARBA" id="ARBA00022512"/>
    </source>
</evidence>
<keyword evidence="8" id="KW-0336">GPI-anchor</keyword>
<dbReference type="InterPro" id="IPR050248">
    <property type="entry name" value="Polysacc_deacetylase_ArnD"/>
</dbReference>
<dbReference type="AlphaFoldDB" id="A0A9P6CCZ2"/>
<evidence type="ECO:0000256" key="19">
    <source>
        <dbReference type="ARBA" id="ARBA00023326"/>
    </source>
</evidence>
<organism evidence="25 26">
    <name type="scientific">Collybia nuda</name>
    <dbReference type="NCBI Taxonomy" id="64659"/>
    <lineage>
        <taxon>Eukaryota</taxon>
        <taxon>Fungi</taxon>
        <taxon>Dikarya</taxon>
        <taxon>Basidiomycota</taxon>
        <taxon>Agaricomycotina</taxon>
        <taxon>Agaricomycetes</taxon>
        <taxon>Agaricomycetidae</taxon>
        <taxon>Agaricales</taxon>
        <taxon>Tricholomatineae</taxon>
        <taxon>Clitocybaceae</taxon>
        <taxon>Collybia</taxon>
    </lineage>
</organism>
<evidence type="ECO:0000256" key="2">
    <source>
        <dbReference type="ARBA" id="ARBA00004191"/>
    </source>
</evidence>
<dbReference type="GO" id="GO:0006032">
    <property type="term" value="P:chitin catabolic process"/>
    <property type="evidence" value="ECO:0007669"/>
    <property type="project" value="UniProtKB-KW"/>
</dbReference>
<keyword evidence="17" id="KW-0449">Lipoprotein</keyword>
<dbReference type="SUPFAM" id="SSF88713">
    <property type="entry name" value="Glycoside hydrolase/deacetylase"/>
    <property type="match status" value="1"/>
</dbReference>
<accession>A0A9P6CCZ2</accession>
<comment type="catalytic activity">
    <reaction evidence="21">
        <text>[(1-&gt;4)-N-acetyl-beta-D-glucosaminyl](n) + n H2O = chitosan + n acetate</text>
        <dbReference type="Rhea" id="RHEA:10464"/>
        <dbReference type="Rhea" id="RHEA-COMP:9593"/>
        <dbReference type="Rhea" id="RHEA-COMP:9597"/>
        <dbReference type="ChEBI" id="CHEBI:15377"/>
        <dbReference type="ChEBI" id="CHEBI:17029"/>
        <dbReference type="ChEBI" id="CHEBI:30089"/>
        <dbReference type="ChEBI" id="CHEBI:57704"/>
        <dbReference type="EC" id="3.5.1.41"/>
    </reaction>
    <physiologicalReaction direction="left-to-right" evidence="21">
        <dbReference type="Rhea" id="RHEA:10465"/>
    </physiologicalReaction>
</comment>
<evidence type="ECO:0000313" key="26">
    <source>
        <dbReference type="Proteomes" id="UP000807353"/>
    </source>
</evidence>